<sequence>MPIALLVPELAVAIVDGATSVGGLAAWCGYHKDDPGCVHHNERDDTIIGTSGAPSLMGVFRRQQDVGPCGVPQYNFDQCHDQLRGLTVQTSIPGESEGQFDNVPAACMDLAAVLSGDCTDTTISPTVCGSACLHYSGLTDGHYANISIALTS</sequence>
<comment type="caution">
    <text evidence="2">The sequence shown here is derived from an EMBL/GenBank/DDBJ whole genome shotgun (WGS) entry which is preliminary data.</text>
</comment>
<dbReference type="GeneID" id="92079701"/>
<keyword evidence="3" id="KW-1185">Reference proteome</keyword>
<feature type="signal peptide" evidence="1">
    <location>
        <begin position="1"/>
        <end position="17"/>
    </location>
</feature>
<dbReference type="EMBL" id="JAQQWE010000007">
    <property type="protein sequence ID" value="KAK7946096.1"/>
    <property type="molecule type" value="Genomic_DNA"/>
</dbReference>
<dbReference type="Proteomes" id="UP001391051">
    <property type="component" value="Unassembled WGS sequence"/>
</dbReference>
<evidence type="ECO:0000256" key="1">
    <source>
        <dbReference type="SAM" id="SignalP"/>
    </source>
</evidence>
<evidence type="ECO:0000313" key="3">
    <source>
        <dbReference type="Proteomes" id="UP001391051"/>
    </source>
</evidence>
<keyword evidence="1" id="KW-0732">Signal</keyword>
<accession>A0ABR1Q265</accession>
<feature type="chain" id="PRO_5045515596" evidence="1">
    <location>
        <begin position="18"/>
        <end position="152"/>
    </location>
</feature>
<gene>
    <name evidence="2" type="ORF">PG986_010417</name>
</gene>
<organism evidence="2 3">
    <name type="scientific">Apiospora aurea</name>
    <dbReference type="NCBI Taxonomy" id="335848"/>
    <lineage>
        <taxon>Eukaryota</taxon>
        <taxon>Fungi</taxon>
        <taxon>Dikarya</taxon>
        <taxon>Ascomycota</taxon>
        <taxon>Pezizomycotina</taxon>
        <taxon>Sordariomycetes</taxon>
        <taxon>Xylariomycetidae</taxon>
        <taxon>Amphisphaeriales</taxon>
        <taxon>Apiosporaceae</taxon>
        <taxon>Apiospora</taxon>
    </lineage>
</organism>
<dbReference type="RefSeq" id="XP_066696130.1">
    <property type="nucleotide sequence ID" value="XM_066846639.1"/>
</dbReference>
<evidence type="ECO:0000313" key="2">
    <source>
        <dbReference type="EMBL" id="KAK7946096.1"/>
    </source>
</evidence>
<protein>
    <submittedName>
        <fullName evidence="2">Uncharacterized protein</fullName>
    </submittedName>
</protein>
<name>A0ABR1Q265_9PEZI</name>
<reference evidence="2 3" key="1">
    <citation type="submission" date="2023-01" db="EMBL/GenBank/DDBJ databases">
        <title>Analysis of 21 Apiospora genomes using comparative genomics revels a genus with tremendous synthesis potential of carbohydrate active enzymes and secondary metabolites.</title>
        <authorList>
            <person name="Sorensen T."/>
        </authorList>
    </citation>
    <scope>NUCLEOTIDE SEQUENCE [LARGE SCALE GENOMIC DNA]</scope>
    <source>
        <strain evidence="2 3">CBS 24483</strain>
    </source>
</reference>
<proteinExistence type="predicted"/>